<comment type="caution">
    <text evidence="10">The sequence shown here is derived from an EMBL/GenBank/DDBJ whole genome shotgun (WGS) entry which is preliminary data.</text>
</comment>
<comment type="caution">
    <text evidence="7">Lacks conserved residue(s) required for the propagation of feature annotation.</text>
</comment>
<evidence type="ECO:0000256" key="3">
    <source>
        <dbReference type="ARBA" id="ARBA00022801"/>
    </source>
</evidence>
<dbReference type="Gene3D" id="3.40.50.1470">
    <property type="entry name" value="Peptidyl-tRNA hydrolase"/>
    <property type="match status" value="1"/>
</dbReference>
<evidence type="ECO:0000256" key="4">
    <source>
        <dbReference type="ARBA" id="ARBA00022884"/>
    </source>
</evidence>
<dbReference type="PANTHER" id="PTHR17224">
    <property type="entry name" value="PEPTIDYL-TRNA HYDROLASE"/>
    <property type="match status" value="1"/>
</dbReference>
<dbReference type="Pfam" id="PF01195">
    <property type="entry name" value="Pept_tRNA_hydro"/>
    <property type="match status" value="1"/>
</dbReference>
<evidence type="ECO:0000256" key="9">
    <source>
        <dbReference type="RuleBase" id="RU004320"/>
    </source>
</evidence>
<evidence type="ECO:0000313" key="10">
    <source>
        <dbReference type="EMBL" id="PIW16498.1"/>
    </source>
</evidence>
<dbReference type="NCBIfam" id="TIGR00447">
    <property type="entry name" value="pth"/>
    <property type="match status" value="1"/>
</dbReference>
<feature type="active site" description="Proton acceptor" evidence="7">
    <location>
        <position position="21"/>
    </location>
</feature>
<gene>
    <name evidence="7" type="primary">pth</name>
    <name evidence="10" type="ORF">COW36_12080</name>
</gene>
<evidence type="ECO:0000256" key="2">
    <source>
        <dbReference type="ARBA" id="ARBA00022555"/>
    </source>
</evidence>
<comment type="subunit">
    <text evidence="7">Monomer.</text>
</comment>
<dbReference type="PROSITE" id="PS01195">
    <property type="entry name" value="PEPT_TRNA_HYDROL_1"/>
    <property type="match status" value="1"/>
</dbReference>
<evidence type="ECO:0000256" key="6">
    <source>
        <dbReference type="ARBA" id="ARBA00050038"/>
    </source>
</evidence>
<keyword evidence="2 7" id="KW-0820">tRNA-binding</keyword>
<feature type="site" description="Discriminates between blocked and unblocked aminoacyl-tRNA" evidence="7">
    <location>
        <position position="11"/>
    </location>
</feature>
<feature type="binding site" evidence="7">
    <location>
        <position position="69"/>
    </location>
    <ligand>
        <name>tRNA</name>
        <dbReference type="ChEBI" id="CHEBI:17843"/>
    </ligand>
</feature>
<evidence type="ECO:0000256" key="7">
    <source>
        <dbReference type="HAMAP-Rule" id="MF_00083"/>
    </source>
</evidence>
<dbReference type="PANTHER" id="PTHR17224:SF1">
    <property type="entry name" value="PEPTIDYL-TRNA HYDROLASE"/>
    <property type="match status" value="1"/>
</dbReference>
<dbReference type="CDD" id="cd00462">
    <property type="entry name" value="PTH"/>
    <property type="match status" value="1"/>
</dbReference>
<proteinExistence type="inferred from homology"/>
<reference evidence="10 11" key="1">
    <citation type="submission" date="2017-09" db="EMBL/GenBank/DDBJ databases">
        <title>Depth-based differentiation of microbial function through sediment-hosted aquifers and enrichment of novel symbionts in the deep terrestrial subsurface.</title>
        <authorList>
            <person name="Probst A.J."/>
            <person name="Ladd B."/>
            <person name="Jarett J.K."/>
            <person name="Geller-Mcgrath D.E."/>
            <person name="Sieber C.M."/>
            <person name="Emerson J.B."/>
            <person name="Anantharaman K."/>
            <person name="Thomas B.C."/>
            <person name="Malmstrom R."/>
            <person name="Stieglmeier M."/>
            <person name="Klingl A."/>
            <person name="Woyke T."/>
            <person name="Ryan C.M."/>
            <person name="Banfield J.F."/>
        </authorList>
    </citation>
    <scope>NUCLEOTIDE SEQUENCE [LARGE SCALE GENOMIC DNA]</scope>
    <source>
        <strain evidence="10">CG17_big_fil_post_rev_8_21_14_2_50_48_46</strain>
    </source>
</reference>
<dbReference type="GO" id="GO:0072344">
    <property type="term" value="P:rescue of stalled ribosome"/>
    <property type="evidence" value="ECO:0007669"/>
    <property type="project" value="UniProtKB-UniRule"/>
</dbReference>
<dbReference type="HAMAP" id="MF_00083">
    <property type="entry name" value="Pept_tRNA_hydro_bact"/>
    <property type="match status" value="1"/>
</dbReference>
<dbReference type="InterPro" id="IPR001328">
    <property type="entry name" value="Pept_tRNA_hydro"/>
</dbReference>
<sequence length="197" mass="22074">MSDWLVVGLGNPGQQYEKTRHNIGWMLIDQLCSRWQTSLQARSKEKCLLGSARLGSVKVWLCKPTTYMNLSGESVQPLMAYYNIPRENLLVLSDDVHLNFGRARLRAKGSSGGQKGIQNIIQRLGSDEFARLRMGVGPFPQGRDMANFVLDRLPKPQLEALPEYMGVMADTVERCIQNGVEATIPFANGYRLPGFEN</sequence>
<dbReference type="InterPro" id="IPR036416">
    <property type="entry name" value="Pept_tRNA_hydro_sf"/>
</dbReference>
<comment type="similarity">
    <text evidence="5 7 9">Belongs to the PTH family.</text>
</comment>
<evidence type="ECO:0000313" key="11">
    <source>
        <dbReference type="Proteomes" id="UP000231019"/>
    </source>
</evidence>
<comment type="catalytic activity">
    <reaction evidence="7 8">
        <text>an N-acyl-L-alpha-aminoacyl-tRNA + H2O = an N-acyl-L-amino acid + a tRNA + H(+)</text>
        <dbReference type="Rhea" id="RHEA:54448"/>
        <dbReference type="Rhea" id="RHEA-COMP:10123"/>
        <dbReference type="Rhea" id="RHEA-COMP:13883"/>
        <dbReference type="ChEBI" id="CHEBI:15377"/>
        <dbReference type="ChEBI" id="CHEBI:15378"/>
        <dbReference type="ChEBI" id="CHEBI:59874"/>
        <dbReference type="ChEBI" id="CHEBI:78442"/>
        <dbReference type="ChEBI" id="CHEBI:138191"/>
        <dbReference type="EC" id="3.1.1.29"/>
    </reaction>
</comment>
<dbReference type="GO" id="GO:0006515">
    <property type="term" value="P:protein quality control for misfolded or incompletely synthesized proteins"/>
    <property type="evidence" value="ECO:0007669"/>
    <property type="project" value="UniProtKB-UniRule"/>
</dbReference>
<feature type="binding site" evidence="7">
    <location>
        <position position="67"/>
    </location>
    <ligand>
        <name>tRNA</name>
        <dbReference type="ChEBI" id="CHEBI:17843"/>
    </ligand>
</feature>
<dbReference type="SUPFAM" id="SSF53178">
    <property type="entry name" value="Peptidyl-tRNA hydrolase-like"/>
    <property type="match status" value="1"/>
</dbReference>
<evidence type="ECO:0000256" key="8">
    <source>
        <dbReference type="RuleBase" id="RU000673"/>
    </source>
</evidence>
<protein>
    <recommendedName>
        <fullName evidence="6 7">Peptidyl-tRNA hydrolase</fullName>
        <shortName evidence="7">Pth</shortName>
        <ecNumber evidence="1 7">3.1.1.29</ecNumber>
    </recommendedName>
</protein>
<evidence type="ECO:0000256" key="1">
    <source>
        <dbReference type="ARBA" id="ARBA00013260"/>
    </source>
</evidence>
<keyword evidence="4 7" id="KW-0694">RNA-binding</keyword>
<comment type="subcellular location">
    <subcellularLocation>
        <location evidence="7">Cytoplasm</location>
    </subcellularLocation>
</comment>
<keyword evidence="7" id="KW-0963">Cytoplasm</keyword>
<feature type="site" description="Stabilizes the basic form of H active site to accept a proton" evidence="7">
    <location>
        <position position="94"/>
    </location>
</feature>
<keyword evidence="3 7" id="KW-0378">Hydrolase</keyword>
<dbReference type="EMBL" id="PFFQ01000037">
    <property type="protein sequence ID" value="PIW16498.1"/>
    <property type="molecule type" value="Genomic_DNA"/>
</dbReference>
<organism evidence="10 11">
    <name type="scientific">bacterium (Candidatus Blackallbacteria) CG17_big_fil_post_rev_8_21_14_2_50_48_46</name>
    <dbReference type="NCBI Taxonomy" id="2014261"/>
    <lineage>
        <taxon>Bacteria</taxon>
        <taxon>Candidatus Blackallbacteria</taxon>
    </lineage>
</organism>
<evidence type="ECO:0000256" key="5">
    <source>
        <dbReference type="ARBA" id="ARBA00038063"/>
    </source>
</evidence>
<dbReference type="GO" id="GO:0004045">
    <property type="term" value="F:peptidyl-tRNA hydrolase activity"/>
    <property type="evidence" value="ECO:0007669"/>
    <property type="project" value="UniProtKB-UniRule"/>
</dbReference>
<accession>A0A2M7G3P1</accession>
<comment type="function">
    <text evidence="7">Catalyzes the release of premature peptidyl moieties from peptidyl-tRNA molecules trapped in stalled 50S ribosomal subunits, and thus maintains levels of free tRNAs and 50S ribosomes.</text>
</comment>
<feature type="binding site" evidence="7">
    <location>
        <position position="16"/>
    </location>
    <ligand>
        <name>tRNA</name>
        <dbReference type="ChEBI" id="CHEBI:17843"/>
    </ligand>
</feature>
<dbReference type="EC" id="3.1.1.29" evidence="1 7"/>
<dbReference type="FunFam" id="3.40.50.1470:FF:000001">
    <property type="entry name" value="Peptidyl-tRNA hydrolase"/>
    <property type="match status" value="1"/>
</dbReference>
<dbReference type="GO" id="GO:0000049">
    <property type="term" value="F:tRNA binding"/>
    <property type="evidence" value="ECO:0007669"/>
    <property type="project" value="UniProtKB-UniRule"/>
</dbReference>
<dbReference type="InterPro" id="IPR018171">
    <property type="entry name" value="Pept_tRNA_hydro_CS"/>
</dbReference>
<comment type="function">
    <text evidence="7">Hydrolyzes ribosome-free peptidyl-tRNAs (with 1 or more amino acids incorporated), which drop off the ribosome during protein synthesis, or as a result of ribosome stalling.</text>
</comment>
<dbReference type="GO" id="GO:0005737">
    <property type="term" value="C:cytoplasm"/>
    <property type="evidence" value="ECO:0007669"/>
    <property type="project" value="UniProtKB-SubCell"/>
</dbReference>
<dbReference type="AlphaFoldDB" id="A0A2M7G3P1"/>
<name>A0A2M7G3P1_9BACT</name>
<dbReference type="Proteomes" id="UP000231019">
    <property type="component" value="Unassembled WGS sequence"/>
</dbReference>